<protein>
    <submittedName>
        <fullName evidence="2">Uncharacterized protein</fullName>
    </submittedName>
</protein>
<evidence type="ECO:0000313" key="3">
    <source>
        <dbReference type="Proteomes" id="UP000651728"/>
    </source>
</evidence>
<keyword evidence="3" id="KW-1185">Reference proteome</keyword>
<gene>
    <name evidence="2" type="ORF">Mam01_31190</name>
</gene>
<name>A0ABQ4FDV8_9ACTN</name>
<feature type="compositionally biased region" description="Basic and acidic residues" evidence="1">
    <location>
        <begin position="27"/>
        <end position="42"/>
    </location>
</feature>
<comment type="caution">
    <text evidence="2">The sequence shown here is derived from an EMBL/GenBank/DDBJ whole genome shotgun (WGS) entry which is preliminary data.</text>
</comment>
<evidence type="ECO:0000313" key="2">
    <source>
        <dbReference type="EMBL" id="GIH32955.1"/>
    </source>
</evidence>
<proteinExistence type="predicted"/>
<accession>A0ABQ4FDV8</accession>
<dbReference type="EMBL" id="BOOB01000019">
    <property type="protein sequence ID" value="GIH32955.1"/>
    <property type="molecule type" value="Genomic_DNA"/>
</dbReference>
<evidence type="ECO:0000256" key="1">
    <source>
        <dbReference type="SAM" id="MobiDB-lite"/>
    </source>
</evidence>
<organism evidence="2 3">
    <name type="scientific">Microbispora amethystogenes</name>
    <dbReference type="NCBI Taxonomy" id="1427754"/>
    <lineage>
        <taxon>Bacteria</taxon>
        <taxon>Bacillati</taxon>
        <taxon>Actinomycetota</taxon>
        <taxon>Actinomycetes</taxon>
        <taxon>Streptosporangiales</taxon>
        <taxon>Streptosporangiaceae</taxon>
        <taxon>Microbispora</taxon>
    </lineage>
</organism>
<feature type="region of interest" description="Disordered" evidence="1">
    <location>
        <begin position="1"/>
        <end position="42"/>
    </location>
</feature>
<sequence>MPSANQEISCGIGLAPAGVPGPRPRGGTREAGRPAGADRPRPVMHEIGVVQQVGGLHDLLAFDLGLVQQPYGQWR</sequence>
<dbReference type="Proteomes" id="UP000651728">
    <property type="component" value="Unassembled WGS sequence"/>
</dbReference>
<reference evidence="2 3" key="1">
    <citation type="submission" date="2021-01" db="EMBL/GenBank/DDBJ databases">
        <title>Whole genome shotgun sequence of Microbispora amethystogenes NBRC 101907.</title>
        <authorList>
            <person name="Komaki H."/>
            <person name="Tamura T."/>
        </authorList>
    </citation>
    <scope>NUCLEOTIDE SEQUENCE [LARGE SCALE GENOMIC DNA]</scope>
    <source>
        <strain evidence="2 3">NBRC 101907</strain>
    </source>
</reference>